<dbReference type="Proteomes" id="UP000248555">
    <property type="component" value="Unassembled WGS sequence"/>
</dbReference>
<accession>A0A327YGE0</accession>
<organism evidence="1 2">
    <name type="scientific">Paranoxybacillus vitaminiphilus</name>
    <dbReference type="NCBI Taxonomy" id="581036"/>
    <lineage>
        <taxon>Bacteria</taxon>
        <taxon>Bacillati</taxon>
        <taxon>Bacillota</taxon>
        <taxon>Bacilli</taxon>
        <taxon>Bacillales</taxon>
        <taxon>Anoxybacillaceae</taxon>
        <taxon>Paranoxybacillus</taxon>
    </lineage>
</organism>
<dbReference type="EMBL" id="QLMH01000005">
    <property type="protein sequence ID" value="RAK19933.1"/>
    <property type="molecule type" value="Genomic_DNA"/>
</dbReference>
<gene>
    <name evidence="1" type="ORF">B0I26_105115</name>
</gene>
<evidence type="ECO:0000313" key="2">
    <source>
        <dbReference type="Proteomes" id="UP000248555"/>
    </source>
</evidence>
<sequence>MLIYPFNRNELTEEKIEQIRMYIEDNYQVSNTKLIKQTSHSLVFEGMRNGTLEGFVYQKEIGAVIQVEDYEMF</sequence>
<proteinExistence type="predicted"/>
<reference evidence="1 2" key="1">
    <citation type="submission" date="2018-06" db="EMBL/GenBank/DDBJ databases">
        <title>Genomic Encyclopedia of Type Strains, Phase III (KMG-III): the genomes of soil and plant-associated and newly described type strains.</title>
        <authorList>
            <person name="Whitman W."/>
        </authorList>
    </citation>
    <scope>NUCLEOTIDE SEQUENCE [LARGE SCALE GENOMIC DNA]</scope>
    <source>
        <strain evidence="1 2">CGMCC 1.8979</strain>
    </source>
</reference>
<keyword evidence="2" id="KW-1185">Reference proteome</keyword>
<comment type="caution">
    <text evidence="1">The sequence shown here is derived from an EMBL/GenBank/DDBJ whole genome shotgun (WGS) entry which is preliminary data.</text>
</comment>
<evidence type="ECO:0000313" key="1">
    <source>
        <dbReference type="EMBL" id="RAK19933.1"/>
    </source>
</evidence>
<protein>
    <submittedName>
        <fullName evidence="1">Uncharacterized protein</fullName>
    </submittedName>
</protein>
<dbReference type="RefSeq" id="WP_111644975.1">
    <property type="nucleotide sequence ID" value="NZ_QLMH01000005.1"/>
</dbReference>
<name>A0A327YGE0_9BACL</name>
<dbReference type="AlphaFoldDB" id="A0A327YGE0"/>